<keyword evidence="1" id="KW-0472">Membrane</keyword>
<name>A0A1R2C4Z0_9CILI</name>
<comment type="caution">
    <text evidence="2">The sequence shown here is derived from an EMBL/GenBank/DDBJ whole genome shotgun (WGS) entry which is preliminary data.</text>
</comment>
<dbReference type="Proteomes" id="UP000187209">
    <property type="component" value="Unassembled WGS sequence"/>
</dbReference>
<dbReference type="EMBL" id="MPUH01000280">
    <property type="protein sequence ID" value="OMJ84092.1"/>
    <property type="molecule type" value="Genomic_DNA"/>
</dbReference>
<dbReference type="AlphaFoldDB" id="A0A1R2C4Z0"/>
<evidence type="ECO:0000313" key="2">
    <source>
        <dbReference type="EMBL" id="OMJ84092.1"/>
    </source>
</evidence>
<gene>
    <name evidence="2" type="ORF">SteCoe_14842</name>
</gene>
<organism evidence="2 3">
    <name type="scientific">Stentor coeruleus</name>
    <dbReference type="NCBI Taxonomy" id="5963"/>
    <lineage>
        <taxon>Eukaryota</taxon>
        <taxon>Sar</taxon>
        <taxon>Alveolata</taxon>
        <taxon>Ciliophora</taxon>
        <taxon>Postciliodesmatophora</taxon>
        <taxon>Heterotrichea</taxon>
        <taxon>Heterotrichida</taxon>
        <taxon>Stentoridae</taxon>
        <taxon>Stentor</taxon>
    </lineage>
</organism>
<sequence>MSLPSLDELLARRNTKKKILKDTFKEKDVSKIFFKEKEKILEKFICDHFVMLEKQDQELAHRIRRNCVRASWACTIPSLSLGLYTYIKKPTFAWYVKFPLWASVIIFPAILGITYNSERSTWINMYLIDKYEDRYDNYVLTHNPKSLSADYPDNITIS</sequence>
<keyword evidence="1" id="KW-1133">Transmembrane helix</keyword>
<feature type="transmembrane region" description="Helical" evidence="1">
    <location>
        <begin position="93"/>
        <end position="115"/>
    </location>
</feature>
<proteinExistence type="predicted"/>
<evidence type="ECO:0000256" key="1">
    <source>
        <dbReference type="SAM" id="Phobius"/>
    </source>
</evidence>
<reference evidence="2 3" key="1">
    <citation type="submission" date="2016-11" db="EMBL/GenBank/DDBJ databases">
        <title>The macronuclear genome of Stentor coeruleus: a giant cell with tiny introns.</title>
        <authorList>
            <person name="Slabodnick M."/>
            <person name="Ruby J.G."/>
            <person name="Reiff S.B."/>
            <person name="Swart E.C."/>
            <person name="Gosai S."/>
            <person name="Prabakaran S."/>
            <person name="Witkowska E."/>
            <person name="Larue G.E."/>
            <person name="Fisher S."/>
            <person name="Freeman R.M."/>
            <person name="Gunawardena J."/>
            <person name="Chu W."/>
            <person name="Stover N.A."/>
            <person name="Gregory B.D."/>
            <person name="Nowacki M."/>
            <person name="Derisi J."/>
            <person name="Roy S.W."/>
            <person name="Marshall W.F."/>
            <person name="Sood P."/>
        </authorList>
    </citation>
    <scope>NUCLEOTIDE SEQUENCE [LARGE SCALE GENOMIC DNA]</scope>
    <source>
        <strain evidence="2">WM001</strain>
    </source>
</reference>
<evidence type="ECO:0000313" key="3">
    <source>
        <dbReference type="Proteomes" id="UP000187209"/>
    </source>
</evidence>
<protein>
    <recommendedName>
        <fullName evidence="4">Transmembrane protein</fullName>
    </recommendedName>
</protein>
<accession>A0A1R2C4Z0</accession>
<keyword evidence="1" id="KW-0812">Transmembrane</keyword>
<keyword evidence="3" id="KW-1185">Reference proteome</keyword>
<evidence type="ECO:0008006" key="4">
    <source>
        <dbReference type="Google" id="ProtNLM"/>
    </source>
</evidence>